<evidence type="ECO:0000256" key="1">
    <source>
        <dbReference type="SAM" id="MobiDB-lite"/>
    </source>
</evidence>
<keyword evidence="3" id="KW-1185">Reference proteome</keyword>
<protein>
    <submittedName>
        <fullName evidence="2">Uncharacterized protein</fullName>
    </submittedName>
</protein>
<name>A0ABW5INH6_9BACT</name>
<feature type="compositionally biased region" description="Basic and acidic residues" evidence="1">
    <location>
        <begin position="17"/>
        <end position="38"/>
    </location>
</feature>
<sequence length="176" mass="21909">MERYNRDRFGSGYGDDYYDRYSGRDSDSGRHNRYYDFDRGDRYRDDRFRDRDRDNRLDPETRNKFERVYRERFENDNRYNRDYQDRDRFRNNYRDRDEDDRYTRYDARRDWSGSGGYSNNDQEYQMRNNRERRGLGDILQVYGAPDYDSTSDRYNTRNSRGRSGMDYDQGYYSGGY</sequence>
<feature type="region of interest" description="Disordered" evidence="1">
    <location>
        <begin position="142"/>
        <end position="176"/>
    </location>
</feature>
<reference evidence="3" key="1">
    <citation type="journal article" date="2019" name="Int. J. Syst. Evol. Microbiol.">
        <title>The Global Catalogue of Microorganisms (GCM) 10K type strain sequencing project: providing services to taxonomists for standard genome sequencing and annotation.</title>
        <authorList>
            <consortium name="The Broad Institute Genomics Platform"/>
            <consortium name="The Broad Institute Genome Sequencing Center for Infectious Disease"/>
            <person name="Wu L."/>
            <person name="Ma J."/>
        </authorList>
    </citation>
    <scope>NUCLEOTIDE SEQUENCE [LARGE SCALE GENOMIC DNA]</scope>
    <source>
        <strain evidence="3">KCTC 42498</strain>
    </source>
</reference>
<gene>
    <name evidence="2" type="ORF">ACFSRY_15110</name>
</gene>
<proteinExistence type="predicted"/>
<evidence type="ECO:0000313" key="3">
    <source>
        <dbReference type="Proteomes" id="UP001597544"/>
    </source>
</evidence>
<dbReference type="RefSeq" id="WP_377509450.1">
    <property type="nucleotide sequence ID" value="NZ_JBHULU010000021.1"/>
</dbReference>
<dbReference type="EMBL" id="JBHULU010000021">
    <property type="protein sequence ID" value="MFD2515201.1"/>
    <property type="molecule type" value="Genomic_DNA"/>
</dbReference>
<evidence type="ECO:0000313" key="2">
    <source>
        <dbReference type="EMBL" id="MFD2515201.1"/>
    </source>
</evidence>
<accession>A0ABW5INH6</accession>
<dbReference type="Proteomes" id="UP001597544">
    <property type="component" value="Unassembled WGS sequence"/>
</dbReference>
<feature type="region of interest" description="Disordered" evidence="1">
    <location>
        <begin position="1"/>
        <end position="38"/>
    </location>
</feature>
<comment type="caution">
    <text evidence="2">The sequence shown here is derived from an EMBL/GenBank/DDBJ whole genome shotgun (WGS) entry which is preliminary data.</text>
</comment>
<organism evidence="2 3">
    <name type="scientific">Pontibacter locisalis</name>
    <dbReference type="NCBI Taxonomy" id="1719035"/>
    <lineage>
        <taxon>Bacteria</taxon>
        <taxon>Pseudomonadati</taxon>
        <taxon>Bacteroidota</taxon>
        <taxon>Cytophagia</taxon>
        <taxon>Cytophagales</taxon>
        <taxon>Hymenobacteraceae</taxon>
        <taxon>Pontibacter</taxon>
    </lineage>
</organism>